<dbReference type="Proteomes" id="UP001497512">
    <property type="component" value="Chromosome 1"/>
</dbReference>
<dbReference type="InterPro" id="IPR028031">
    <property type="entry name" value="DUF4460"/>
</dbReference>
<protein>
    <recommendedName>
        <fullName evidence="5">DUF4460 domain-containing protein</fullName>
    </recommendedName>
</protein>
<dbReference type="PANTHER" id="PTHR31596">
    <property type="entry name" value="T-CELL ACTIVATION INHIBITOR, MITOCHONDRIAL"/>
    <property type="match status" value="1"/>
</dbReference>
<dbReference type="EMBL" id="OZ019893">
    <property type="protein sequence ID" value="CAK9191743.1"/>
    <property type="molecule type" value="Genomic_DNA"/>
</dbReference>
<evidence type="ECO:0000259" key="1">
    <source>
        <dbReference type="Pfam" id="PF14687"/>
    </source>
</evidence>
<proteinExistence type="predicted"/>
<name>A0ABP0TC42_9BRYO</name>
<evidence type="ECO:0008006" key="5">
    <source>
        <dbReference type="Google" id="ProtNLM"/>
    </source>
</evidence>
<feature type="domain" description="DUF4460" evidence="1">
    <location>
        <begin position="31"/>
        <end position="109"/>
    </location>
</feature>
<dbReference type="InterPro" id="IPR027989">
    <property type="entry name" value="DUF4461"/>
</dbReference>
<organism evidence="3 4">
    <name type="scientific">Sphagnum troendelagicum</name>
    <dbReference type="NCBI Taxonomy" id="128251"/>
    <lineage>
        <taxon>Eukaryota</taxon>
        <taxon>Viridiplantae</taxon>
        <taxon>Streptophyta</taxon>
        <taxon>Embryophyta</taxon>
        <taxon>Bryophyta</taxon>
        <taxon>Sphagnophytina</taxon>
        <taxon>Sphagnopsida</taxon>
        <taxon>Sphagnales</taxon>
        <taxon>Sphagnaceae</taxon>
        <taxon>Sphagnum</taxon>
    </lineage>
</organism>
<evidence type="ECO:0000313" key="4">
    <source>
        <dbReference type="Proteomes" id="UP001497512"/>
    </source>
</evidence>
<sequence length="483" mass="53567">MWALRQLTWRCTAVSLQQASTRCVHGDAILSHPSIKGELRRLYKLIHPDLLHNLPSKQATNLRSFQLLQEYLTAAKEGGNTQRFVYHFEFYIRRNEAETDALEKVEVSLPPPQSKYHPQRGLELLPATRSAIGRLFVACGLSPDFSGGVLAGSDEELSLSDFFQQASELQRQNEASILNAEMQVRVVKNAIRMRSGITVALKSPYVGSADLEMKALEKLAQAVDRCASVSLAGFALFVGDSYGVDALGNIWLNGDDDAEAWTKFLHKADLQTATAHKVAARERHSKELEVAGLMKVAMVFAHTTLAVTPAYALFLTRIAEGAKQHGAVGAGKFIELPIQVTGATHHDLGKRGGRGYSSSGCHVDEAAGTVVVSVSEEFRNVYDFIDLQGEEALRHRRKQKGEEKKLEELKVQVRKKLRLRHLTLDPSLSSEQQMSGCIRLLRSGPDLLRYTEGLSLCISDDFRLPEGTKRQACLKWNFSISDL</sequence>
<keyword evidence="4" id="KW-1185">Reference proteome</keyword>
<accession>A0ABP0TC42</accession>
<dbReference type="Pfam" id="PF14688">
    <property type="entry name" value="DUF4461"/>
    <property type="match status" value="1"/>
</dbReference>
<dbReference type="Pfam" id="PF14687">
    <property type="entry name" value="DUF4460"/>
    <property type="match status" value="1"/>
</dbReference>
<dbReference type="PANTHER" id="PTHR31596:SF1">
    <property type="entry name" value="T-CELL ACTIVATION INHIBITOR, MITOCHONDRIAL"/>
    <property type="match status" value="1"/>
</dbReference>
<evidence type="ECO:0000313" key="3">
    <source>
        <dbReference type="EMBL" id="CAK9191743.1"/>
    </source>
</evidence>
<evidence type="ECO:0000259" key="2">
    <source>
        <dbReference type="Pfam" id="PF14688"/>
    </source>
</evidence>
<reference evidence="3 4" key="1">
    <citation type="submission" date="2024-02" db="EMBL/GenBank/DDBJ databases">
        <authorList>
            <consortium name="ELIXIR-Norway"/>
            <consortium name="Elixir Norway"/>
        </authorList>
    </citation>
    <scope>NUCLEOTIDE SEQUENCE [LARGE SCALE GENOMIC DNA]</scope>
</reference>
<gene>
    <name evidence="3" type="ORF">CSSPTR1EN2_LOCUS1543</name>
</gene>
<feature type="domain" description="DUF4461" evidence="2">
    <location>
        <begin position="158"/>
        <end position="478"/>
    </location>
</feature>
<dbReference type="InterPro" id="IPR027986">
    <property type="entry name" value="TCAIM"/>
</dbReference>